<evidence type="ECO:0000313" key="3">
    <source>
        <dbReference type="EMBL" id="KAF2762034.1"/>
    </source>
</evidence>
<dbReference type="Gene3D" id="3.20.20.100">
    <property type="entry name" value="NADP-dependent oxidoreductase domain"/>
    <property type="match status" value="1"/>
</dbReference>
<reference evidence="3" key="1">
    <citation type="journal article" date="2020" name="Stud. Mycol.">
        <title>101 Dothideomycetes genomes: a test case for predicting lifestyles and emergence of pathogens.</title>
        <authorList>
            <person name="Haridas S."/>
            <person name="Albert R."/>
            <person name="Binder M."/>
            <person name="Bloem J."/>
            <person name="Labutti K."/>
            <person name="Salamov A."/>
            <person name="Andreopoulos B."/>
            <person name="Baker S."/>
            <person name="Barry K."/>
            <person name="Bills G."/>
            <person name="Bluhm B."/>
            <person name="Cannon C."/>
            <person name="Castanera R."/>
            <person name="Culley D."/>
            <person name="Daum C."/>
            <person name="Ezra D."/>
            <person name="Gonzalez J."/>
            <person name="Henrissat B."/>
            <person name="Kuo A."/>
            <person name="Liang C."/>
            <person name="Lipzen A."/>
            <person name="Lutzoni F."/>
            <person name="Magnuson J."/>
            <person name="Mondo S."/>
            <person name="Nolan M."/>
            <person name="Ohm R."/>
            <person name="Pangilinan J."/>
            <person name="Park H.-J."/>
            <person name="Ramirez L."/>
            <person name="Alfaro M."/>
            <person name="Sun H."/>
            <person name="Tritt A."/>
            <person name="Yoshinaga Y."/>
            <person name="Zwiers L.-H."/>
            <person name="Turgeon B."/>
            <person name="Goodwin S."/>
            <person name="Spatafora J."/>
            <person name="Crous P."/>
            <person name="Grigoriev I."/>
        </authorList>
    </citation>
    <scope>NUCLEOTIDE SEQUENCE</scope>
    <source>
        <strain evidence="3">CBS 121739</strain>
    </source>
</reference>
<dbReference type="Proteomes" id="UP000799437">
    <property type="component" value="Unassembled WGS sequence"/>
</dbReference>
<dbReference type="OrthoDB" id="37537at2759"/>
<proteinExistence type="predicted"/>
<dbReference type="CDD" id="cd19077">
    <property type="entry name" value="AKR_AKR8A1-2"/>
    <property type="match status" value="1"/>
</dbReference>
<sequence>MSQQLVGKPVSKTGFGLMGLTWRPTPIPFEESIEIMHQAFHKHGANFFVGGVFYGPPERNSLHLLKAYFDKYPEDAEKVIVSIKGGNDPKTLAPQANEKDLTADIEFCLKTLDNKKIDIFEASRVDPKVPIEDSLSYIKRYVDAGKIGGVAISEVNATSVRKAAKFTNIVACEIEFSLFHTAPLTNGVFAACKEHNIPVIAYSPLGRGFLTGQIRTPEDIPEGDFRRTIPRFQGETFYENIKLVRAIEQLAEKKGCTSGQVALSWIEQQSGRNGNPVIIPIPGTTSQKRLVENMVRVHLTDEDFKEIDGIIASIPISGTRYGGHALSVIDG</sequence>
<dbReference type="PANTHER" id="PTHR43625:SF78">
    <property type="entry name" value="PYRIDOXAL REDUCTASE-RELATED"/>
    <property type="match status" value="1"/>
</dbReference>
<dbReference type="EMBL" id="ML996566">
    <property type="protein sequence ID" value="KAF2762034.1"/>
    <property type="molecule type" value="Genomic_DNA"/>
</dbReference>
<dbReference type="InterPro" id="IPR050791">
    <property type="entry name" value="Aldo-Keto_reductase"/>
</dbReference>
<organism evidence="3 4">
    <name type="scientific">Pseudovirgaria hyperparasitica</name>
    <dbReference type="NCBI Taxonomy" id="470096"/>
    <lineage>
        <taxon>Eukaryota</taxon>
        <taxon>Fungi</taxon>
        <taxon>Dikarya</taxon>
        <taxon>Ascomycota</taxon>
        <taxon>Pezizomycotina</taxon>
        <taxon>Dothideomycetes</taxon>
        <taxon>Dothideomycetes incertae sedis</taxon>
        <taxon>Acrospermales</taxon>
        <taxon>Acrospermaceae</taxon>
        <taxon>Pseudovirgaria</taxon>
    </lineage>
</organism>
<keyword evidence="4" id="KW-1185">Reference proteome</keyword>
<dbReference type="RefSeq" id="XP_033604485.1">
    <property type="nucleotide sequence ID" value="XM_033748973.1"/>
</dbReference>
<dbReference type="AlphaFoldDB" id="A0A6A6WIR1"/>
<dbReference type="PANTHER" id="PTHR43625">
    <property type="entry name" value="AFLATOXIN B1 ALDEHYDE REDUCTASE"/>
    <property type="match status" value="1"/>
</dbReference>
<dbReference type="GeneID" id="54490027"/>
<evidence type="ECO:0000313" key="4">
    <source>
        <dbReference type="Proteomes" id="UP000799437"/>
    </source>
</evidence>
<evidence type="ECO:0000256" key="1">
    <source>
        <dbReference type="ARBA" id="ARBA00023002"/>
    </source>
</evidence>
<dbReference type="GO" id="GO:0005737">
    <property type="term" value="C:cytoplasm"/>
    <property type="evidence" value="ECO:0007669"/>
    <property type="project" value="TreeGrafter"/>
</dbReference>
<gene>
    <name evidence="3" type="ORF">EJ05DRAFT_530421</name>
</gene>
<dbReference type="InterPro" id="IPR023210">
    <property type="entry name" value="NADP_OxRdtase_dom"/>
</dbReference>
<name>A0A6A6WIR1_9PEZI</name>
<dbReference type="InterPro" id="IPR036812">
    <property type="entry name" value="NAD(P)_OxRdtase_dom_sf"/>
</dbReference>
<evidence type="ECO:0000259" key="2">
    <source>
        <dbReference type="Pfam" id="PF00248"/>
    </source>
</evidence>
<accession>A0A6A6WIR1</accession>
<protein>
    <submittedName>
        <fullName evidence="3">Aldo/keto reductase-like protein</fullName>
    </submittedName>
</protein>
<dbReference type="Pfam" id="PF00248">
    <property type="entry name" value="Aldo_ket_red"/>
    <property type="match status" value="1"/>
</dbReference>
<dbReference type="GO" id="GO:0016491">
    <property type="term" value="F:oxidoreductase activity"/>
    <property type="evidence" value="ECO:0007669"/>
    <property type="project" value="UniProtKB-KW"/>
</dbReference>
<dbReference type="SUPFAM" id="SSF51430">
    <property type="entry name" value="NAD(P)-linked oxidoreductase"/>
    <property type="match status" value="1"/>
</dbReference>
<feature type="domain" description="NADP-dependent oxidoreductase" evidence="2">
    <location>
        <begin position="14"/>
        <end position="311"/>
    </location>
</feature>
<keyword evidence="1" id="KW-0560">Oxidoreductase</keyword>